<proteinExistence type="inferred from homology"/>
<comment type="similarity">
    <text evidence="4">Belongs to the EgtB family.</text>
</comment>
<dbReference type="Proteomes" id="UP000215506">
    <property type="component" value="Unassembled WGS sequence"/>
</dbReference>
<accession>A0A231H0N2</accession>
<comment type="catalytic activity">
    <reaction evidence="4">
        <text>gamma-L-glutamyl-L-cysteine + hercynine + O2 = gamma-L-glutamyl-hercynylcysteine S-oxide + H2O</text>
        <dbReference type="Rhea" id="RHEA:42672"/>
        <dbReference type="ChEBI" id="CHEBI:15377"/>
        <dbReference type="ChEBI" id="CHEBI:15379"/>
        <dbReference type="ChEBI" id="CHEBI:15781"/>
        <dbReference type="ChEBI" id="CHEBI:58173"/>
        <dbReference type="ChEBI" id="CHEBI:82703"/>
        <dbReference type="EC" id="1.14.99.50"/>
    </reaction>
</comment>
<feature type="binding site" evidence="4">
    <location>
        <position position="427"/>
    </location>
    <ligand>
        <name>gamma-L-glutamyl-L-cysteine</name>
        <dbReference type="ChEBI" id="CHEBI:58173"/>
    </ligand>
</feature>
<comment type="function">
    <text evidence="4">Catalyzes the oxidative sulfurization of hercynine (N-alpha,N-alpha,N-alpha-trimethyl-L-histidine) into hercynyl-gamma-L-glutamyl-L-cysteine sulfoxide, a step in the biosynthesis pathway of ergothioneine.</text>
</comment>
<evidence type="ECO:0000256" key="1">
    <source>
        <dbReference type="ARBA" id="ARBA00023002"/>
    </source>
</evidence>
<dbReference type="PANTHER" id="PTHR23150">
    <property type="entry name" value="SULFATASE MODIFYING FACTOR 1, 2"/>
    <property type="match status" value="1"/>
</dbReference>
<keyword evidence="2 4" id="KW-0408">Iron</keyword>
<gene>
    <name evidence="4 7" type="primary">egtB</name>
    <name evidence="7" type="ORF">B7C42_05603</name>
</gene>
<feature type="domain" description="DinB-like" evidence="6">
    <location>
        <begin position="24"/>
        <end position="153"/>
    </location>
</feature>
<dbReference type="HAMAP" id="MF_02035">
    <property type="entry name" value="EgtB"/>
    <property type="match status" value="1"/>
</dbReference>
<reference evidence="7 8" key="1">
    <citation type="submission" date="2017-07" db="EMBL/GenBank/DDBJ databases">
        <title>First draft Genome Sequence of Nocardia cerradoensis isolated from human infection.</title>
        <authorList>
            <person name="Carrasco G."/>
        </authorList>
    </citation>
    <scope>NUCLEOTIDE SEQUENCE [LARGE SCALE GENOMIC DNA]</scope>
    <source>
        <strain evidence="7 8">CNM20130759</strain>
    </source>
</reference>
<evidence type="ECO:0000256" key="3">
    <source>
        <dbReference type="ARBA" id="ARBA00037882"/>
    </source>
</evidence>
<dbReference type="Pfam" id="PF12867">
    <property type="entry name" value="DinB_2"/>
    <property type="match status" value="1"/>
</dbReference>
<sequence>MTVHTGTDHAATERLRAQIAEVLIRARARTTVLTEAVDEADLVAQHSPLMSPLVWDLAHIGNQEELWLVRDVGGREPVRADIDHLYDAFRHARADRPALPLLDPAQARGYVGTVRDKVLDVLNSSPLRGNRLVDSGFAFGMIAQHEQQHDETMLATHQLRTGAAVLTAAPAPAARVAVGDEVVIPAGEFTMGTSSGPWALDNERPEHRVHVPGFAIDAAPVTNAQYLAFIEDGGYHRPELWSQRGWAHRVEADLTAPQFWERDSDNRWWRRVFGSPAQVRPQQPVVHVCWFEAEAYANWAGKRLPTEAEWEKAARFDPATGRSRRYPWGDAEPDDTTANLGQRHLEPADVGAYPAGASPGGVHQLIGDVWEWTASGFEPYPGFAAFPYREYSEVFFGGDYRVLRGGSFGTDPVACRSTFRNWDHPIRRQIFSGFRLARDLRPDEC</sequence>
<dbReference type="Gene3D" id="3.90.1580.10">
    <property type="entry name" value="paralog of FGE (formylglycine-generating enzyme)"/>
    <property type="match status" value="1"/>
</dbReference>
<protein>
    <recommendedName>
        <fullName evidence="4">Hercynine oxygenase</fullName>
        <ecNumber evidence="4">1.14.99.50</ecNumber>
    </recommendedName>
    <alternativeName>
        <fullName evidence="4">Gamma-glutamyl hercynylcysteine S-oxide synthase</fullName>
    </alternativeName>
</protein>
<dbReference type="InterPro" id="IPR024775">
    <property type="entry name" value="DinB-like"/>
</dbReference>
<dbReference type="PANTHER" id="PTHR23150:SF36">
    <property type="entry name" value="HERCYNINE OXYGENASE"/>
    <property type="match status" value="1"/>
</dbReference>
<evidence type="ECO:0000256" key="4">
    <source>
        <dbReference type="HAMAP-Rule" id="MF_02035"/>
    </source>
</evidence>
<dbReference type="NCBIfam" id="TIGR03440">
    <property type="entry name" value="egtB_TIGR03440"/>
    <property type="match status" value="1"/>
</dbReference>
<dbReference type="InterPro" id="IPR032890">
    <property type="entry name" value="EgtB_Actinobacteria"/>
</dbReference>
<keyword evidence="1 4" id="KW-0560">Oxidoreductase</keyword>
<name>A0A231H0N2_9NOCA</name>
<keyword evidence="4" id="KW-0479">Metal-binding</keyword>
<feature type="binding site" evidence="4">
    <location>
        <position position="145"/>
    </location>
    <ligand>
        <name>Fe cation</name>
        <dbReference type="ChEBI" id="CHEBI:24875"/>
    </ligand>
</feature>
<feature type="binding site" evidence="4">
    <location>
        <position position="59"/>
    </location>
    <ligand>
        <name>Fe cation</name>
        <dbReference type="ChEBI" id="CHEBI:24875"/>
    </ligand>
</feature>
<evidence type="ECO:0000259" key="5">
    <source>
        <dbReference type="Pfam" id="PF03781"/>
    </source>
</evidence>
<evidence type="ECO:0000256" key="2">
    <source>
        <dbReference type="ARBA" id="ARBA00023004"/>
    </source>
</evidence>
<dbReference type="InterPro" id="IPR016187">
    <property type="entry name" value="CTDL_fold"/>
</dbReference>
<dbReference type="EC" id="1.14.99.50" evidence="4"/>
<feature type="binding site" evidence="4">
    <location>
        <position position="149"/>
    </location>
    <ligand>
        <name>Fe cation</name>
        <dbReference type="ChEBI" id="CHEBI:24875"/>
    </ligand>
</feature>
<dbReference type="RefSeq" id="WP_094027057.1">
    <property type="nucleotide sequence ID" value="NZ_NGAF01000014.1"/>
</dbReference>
<dbReference type="Gene3D" id="1.20.120.450">
    <property type="entry name" value="dinb family like domain"/>
    <property type="match status" value="1"/>
</dbReference>
<dbReference type="SUPFAM" id="SSF109854">
    <property type="entry name" value="DinB/YfiT-like putative metalloenzymes"/>
    <property type="match status" value="1"/>
</dbReference>
<comment type="cofactor">
    <cofactor evidence="4">
        <name>Fe(2+)</name>
        <dbReference type="ChEBI" id="CHEBI:29033"/>
    </cofactor>
</comment>
<comment type="caution">
    <text evidence="7">The sequence shown here is derived from an EMBL/GenBank/DDBJ whole genome shotgun (WGS) entry which is preliminary data.</text>
</comment>
<dbReference type="Pfam" id="PF03781">
    <property type="entry name" value="FGE-sulfatase"/>
    <property type="match status" value="1"/>
</dbReference>
<dbReference type="InterPro" id="IPR017806">
    <property type="entry name" value="EgtB"/>
</dbReference>
<dbReference type="InterPro" id="IPR034660">
    <property type="entry name" value="DinB/YfiT-like"/>
</dbReference>
<comment type="pathway">
    <text evidence="3 4">Amino-acid biosynthesis; ergothioneine biosynthesis.</text>
</comment>
<dbReference type="AlphaFoldDB" id="A0A231H0N2"/>
<dbReference type="GO" id="GO:0044875">
    <property type="term" value="F:gamma-glutamyl hercynylcysteine sulfoxide synthase activity"/>
    <property type="evidence" value="ECO:0007669"/>
    <property type="project" value="UniProtKB-EC"/>
</dbReference>
<keyword evidence="8" id="KW-1185">Reference proteome</keyword>
<dbReference type="InterPro" id="IPR005532">
    <property type="entry name" value="SUMF_dom"/>
</dbReference>
<feature type="binding site" evidence="4">
    <location>
        <begin position="93"/>
        <end position="96"/>
    </location>
    <ligand>
        <name>gamma-L-glutamyl-L-cysteine</name>
        <dbReference type="ChEBI" id="CHEBI:58173"/>
    </ligand>
</feature>
<feature type="domain" description="Sulfatase-modifying factor enzyme-like" evidence="5">
    <location>
        <begin position="179"/>
        <end position="438"/>
    </location>
</feature>
<dbReference type="UniPathway" id="UPA01014"/>
<organism evidence="7 8">
    <name type="scientific">Nocardia cerradoensis</name>
    <dbReference type="NCBI Taxonomy" id="85688"/>
    <lineage>
        <taxon>Bacteria</taxon>
        <taxon>Bacillati</taxon>
        <taxon>Actinomycetota</taxon>
        <taxon>Actinomycetes</taxon>
        <taxon>Mycobacteriales</taxon>
        <taxon>Nocardiaceae</taxon>
        <taxon>Nocardia</taxon>
    </lineage>
</organism>
<keyword evidence="4" id="KW-0503">Monooxygenase</keyword>
<evidence type="ECO:0000313" key="8">
    <source>
        <dbReference type="Proteomes" id="UP000215506"/>
    </source>
</evidence>
<dbReference type="InterPro" id="IPR051043">
    <property type="entry name" value="Sulfatase_Mod_Factor_Kinase"/>
</dbReference>
<evidence type="ECO:0000259" key="6">
    <source>
        <dbReference type="Pfam" id="PF12867"/>
    </source>
</evidence>
<feature type="binding site" evidence="4">
    <location>
        <position position="423"/>
    </location>
    <ligand>
        <name>gamma-L-glutamyl-L-cysteine</name>
        <dbReference type="ChEBI" id="CHEBI:58173"/>
    </ligand>
</feature>
<evidence type="ECO:0000313" key="7">
    <source>
        <dbReference type="EMBL" id="OXR42402.1"/>
    </source>
</evidence>
<dbReference type="EMBL" id="NGAF01000014">
    <property type="protein sequence ID" value="OXR42402.1"/>
    <property type="molecule type" value="Genomic_DNA"/>
</dbReference>
<dbReference type="GO" id="GO:0005506">
    <property type="term" value="F:iron ion binding"/>
    <property type="evidence" value="ECO:0007669"/>
    <property type="project" value="UniProtKB-UniRule"/>
</dbReference>
<dbReference type="InterPro" id="IPR042095">
    <property type="entry name" value="SUMF_sf"/>
</dbReference>
<dbReference type="SUPFAM" id="SSF56436">
    <property type="entry name" value="C-type lectin-like"/>
    <property type="match status" value="1"/>
</dbReference>